<dbReference type="Pfam" id="PF04055">
    <property type="entry name" value="Radical_SAM"/>
    <property type="match status" value="1"/>
</dbReference>
<evidence type="ECO:0000256" key="4">
    <source>
        <dbReference type="ARBA" id="ARBA00023004"/>
    </source>
</evidence>
<dbReference type="InterPro" id="IPR024032">
    <property type="entry name" value="rSAM_paired_HxsC"/>
</dbReference>
<reference evidence="7 8" key="1">
    <citation type="journal article" date="2018" name="Sci. Rep.">
        <title>Rhizobium tumorigenes sp. nov., a novel plant tumorigenic bacterium isolated from cane gall tumors on thornless blackberry.</title>
        <authorList>
            <person name="Kuzmanovi N."/>
            <person name="Smalla K."/>
            <person name="Gronow S."/>
            <person name="PuBawska J."/>
        </authorList>
    </citation>
    <scope>NUCLEOTIDE SEQUENCE [LARGE SCALE GENOMIC DNA]</scope>
    <source>
        <strain evidence="7 8">1078</strain>
    </source>
</reference>
<protein>
    <submittedName>
        <fullName evidence="7">His-Xaa-Ser system radical SAM maturase HxsC</fullName>
    </submittedName>
</protein>
<evidence type="ECO:0000259" key="6">
    <source>
        <dbReference type="Pfam" id="PF04055"/>
    </source>
</evidence>
<evidence type="ECO:0000313" key="8">
    <source>
        <dbReference type="Proteomes" id="UP000249499"/>
    </source>
</evidence>
<evidence type="ECO:0000256" key="3">
    <source>
        <dbReference type="ARBA" id="ARBA00022723"/>
    </source>
</evidence>
<keyword evidence="7" id="KW-0614">Plasmid</keyword>
<dbReference type="GO" id="GO:0003824">
    <property type="term" value="F:catalytic activity"/>
    <property type="evidence" value="ECO:0007669"/>
    <property type="project" value="InterPro"/>
</dbReference>
<dbReference type="InterPro" id="IPR050377">
    <property type="entry name" value="Radical_SAM_PqqE_MftC-like"/>
</dbReference>
<dbReference type="SFLD" id="SFLDG01067">
    <property type="entry name" value="SPASM/twitch_domain_containing"/>
    <property type="match status" value="1"/>
</dbReference>
<keyword evidence="4" id="KW-0408">Iron</keyword>
<dbReference type="InterPro" id="IPR007197">
    <property type="entry name" value="rSAM"/>
</dbReference>
<reference evidence="8" key="2">
    <citation type="journal article" date="2023" name="MicrobiologyOpen">
        <title>Genomics of the tumorigenes clade of the family Rhizobiaceae and description of Rhizobium rhododendri sp. nov.</title>
        <authorList>
            <person name="Kuzmanovic N."/>
            <person name="diCenzo G.C."/>
            <person name="Bunk B."/>
            <person name="Sproeer C."/>
            <person name="Fruehling A."/>
            <person name="Neumann-Schaal M."/>
            <person name="Overmann J."/>
            <person name="Smalla K."/>
        </authorList>
    </citation>
    <scope>NUCLEOTIDE SEQUENCE [LARGE SCALE GENOMIC DNA]</scope>
    <source>
        <strain evidence="8">1078</strain>
        <plasmid evidence="8">pRt1078</plasmid>
    </source>
</reference>
<evidence type="ECO:0000313" key="7">
    <source>
        <dbReference type="EMBL" id="WFR98054.1"/>
    </source>
</evidence>
<dbReference type="PANTHER" id="PTHR11228:SF7">
    <property type="entry name" value="PQQA PEPTIDE CYCLASE"/>
    <property type="match status" value="1"/>
</dbReference>
<name>A0AAF1K9J3_9HYPH</name>
<feature type="domain" description="Radical SAM core" evidence="6">
    <location>
        <begin position="93"/>
        <end position="247"/>
    </location>
</feature>
<gene>
    <name evidence="7" type="primary">hxsC</name>
    <name evidence="7" type="ORF">PR017_19460</name>
</gene>
<dbReference type="GO" id="GO:0046872">
    <property type="term" value="F:metal ion binding"/>
    <property type="evidence" value="ECO:0007669"/>
    <property type="project" value="UniProtKB-KW"/>
</dbReference>
<dbReference type="InterPro" id="IPR013785">
    <property type="entry name" value="Aldolase_TIM"/>
</dbReference>
<dbReference type="Proteomes" id="UP000249499">
    <property type="component" value="Plasmid pRt1078"/>
</dbReference>
<dbReference type="SUPFAM" id="SSF102114">
    <property type="entry name" value="Radical SAM enzymes"/>
    <property type="match status" value="1"/>
</dbReference>
<dbReference type="RefSeq" id="WP_111219161.1">
    <property type="nucleotide sequence ID" value="NZ_CP117256.1"/>
</dbReference>
<dbReference type="SFLD" id="SFLDS00029">
    <property type="entry name" value="Radical_SAM"/>
    <property type="match status" value="1"/>
</dbReference>
<evidence type="ECO:0000256" key="5">
    <source>
        <dbReference type="ARBA" id="ARBA00023014"/>
    </source>
</evidence>
<dbReference type="PANTHER" id="PTHR11228">
    <property type="entry name" value="RADICAL SAM DOMAIN PROTEIN"/>
    <property type="match status" value="1"/>
</dbReference>
<accession>A0AAF1K9J3</accession>
<evidence type="ECO:0000256" key="2">
    <source>
        <dbReference type="ARBA" id="ARBA00022691"/>
    </source>
</evidence>
<dbReference type="CDD" id="cd01335">
    <property type="entry name" value="Radical_SAM"/>
    <property type="match status" value="1"/>
</dbReference>
<organism evidence="7 8">
    <name type="scientific">Rhizobium tumorigenes</name>
    <dbReference type="NCBI Taxonomy" id="2041385"/>
    <lineage>
        <taxon>Bacteria</taxon>
        <taxon>Pseudomonadati</taxon>
        <taxon>Pseudomonadota</taxon>
        <taxon>Alphaproteobacteria</taxon>
        <taxon>Hyphomicrobiales</taxon>
        <taxon>Rhizobiaceae</taxon>
        <taxon>Rhizobium/Agrobacterium group</taxon>
        <taxon>Rhizobium</taxon>
    </lineage>
</organism>
<proteinExistence type="predicted"/>
<sequence length="363" mass="40664">MIDLRLRVDAPPLDRPLVVRLRETFLAGEQGEHDAFLIGADKVSREFDFHGFSLTVHAPATTPLDGDVLLIPHDGSAARRLVRAGSKHNTFLVTEQCDQLCVMCSQPPKKYHVDVFEYLEIAAQLAPQNAYIGITGGEPLLHKEKLFRFLRSVTAARPDLRFHILSNGQFFEAGDMETLADIGWARMLWGIPLYAADAQVHDSIVGKQGAFDRLQKSFQLLIRAGASVELRTVILRQNWAHLPALASYVTTRLPFLDVWALMQLENIGYGRMNWSSSFQDTSLDFGLLKTAVNVAIAHDIRVLLYNFPLCSVPKAYRHLAPSTISDWKRKYLEFCDGCAVRSACGGFFEWYKHTQGFGGLAAQ</sequence>
<dbReference type="AlphaFoldDB" id="A0AAF1K9J3"/>
<comment type="cofactor">
    <cofactor evidence="1">
        <name>[4Fe-4S] cluster</name>
        <dbReference type="ChEBI" id="CHEBI:49883"/>
    </cofactor>
</comment>
<dbReference type="EMBL" id="CP117256">
    <property type="protein sequence ID" value="WFR98054.1"/>
    <property type="molecule type" value="Genomic_DNA"/>
</dbReference>
<keyword evidence="8" id="KW-1185">Reference proteome</keyword>
<dbReference type="SFLD" id="SFLDG01103">
    <property type="entry name" value="Uncharacterised_Radical_SAM_Su"/>
    <property type="match status" value="1"/>
</dbReference>
<dbReference type="Gene3D" id="3.20.20.70">
    <property type="entry name" value="Aldolase class I"/>
    <property type="match status" value="1"/>
</dbReference>
<keyword evidence="3" id="KW-0479">Metal-binding</keyword>
<dbReference type="GO" id="GO:0051536">
    <property type="term" value="F:iron-sulfur cluster binding"/>
    <property type="evidence" value="ECO:0007669"/>
    <property type="project" value="UniProtKB-KW"/>
</dbReference>
<dbReference type="NCBIfam" id="TIGR03977">
    <property type="entry name" value="rSAM_pair_HxsC"/>
    <property type="match status" value="1"/>
</dbReference>
<geneLocation type="plasmid" evidence="7 8">
    <name>pRt1078</name>
</geneLocation>
<dbReference type="KEGG" id="rtu:PR017_19460"/>
<evidence type="ECO:0000256" key="1">
    <source>
        <dbReference type="ARBA" id="ARBA00001966"/>
    </source>
</evidence>
<keyword evidence="2" id="KW-0949">S-adenosyl-L-methionine</keyword>
<dbReference type="InterPro" id="IPR058240">
    <property type="entry name" value="rSAM_sf"/>
</dbReference>
<keyword evidence="5" id="KW-0411">Iron-sulfur</keyword>